<gene>
    <name evidence="2" type="ORF">SMN809_LOCUS35440</name>
</gene>
<dbReference type="InterPro" id="IPR000719">
    <property type="entry name" value="Prot_kinase_dom"/>
</dbReference>
<dbReference type="SUPFAM" id="SSF56112">
    <property type="entry name" value="Protein kinase-like (PK-like)"/>
    <property type="match status" value="1"/>
</dbReference>
<dbReference type="GO" id="GO:0004672">
    <property type="term" value="F:protein kinase activity"/>
    <property type="evidence" value="ECO:0007669"/>
    <property type="project" value="InterPro"/>
</dbReference>
<proteinExistence type="predicted"/>
<evidence type="ECO:0000259" key="1">
    <source>
        <dbReference type="PROSITE" id="PS50011"/>
    </source>
</evidence>
<dbReference type="PROSITE" id="PS50011">
    <property type="entry name" value="PROTEIN_KINASE_DOM"/>
    <property type="match status" value="1"/>
</dbReference>
<feature type="domain" description="Protein kinase" evidence="1">
    <location>
        <begin position="1"/>
        <end position="82"/>
    </location>
</feature>
<evidence type="ECO:0000313" key="2">
    <source>
        <dbReference type="EMBL" id="CAF4512733.1"/>
    </source>
</evidence>
<dbReference type="AlphaFoldDB" id="A0A8S2XQJ3"/>
<dbReference type="Gene3D" id="1.10.510.10">
    <property type="entry name" value="Transferase(Phosphotransferase) domain 1"/>
    <property type="match status" value="1"/>
</dbReference>
<dbReference type="EMBL" id="CAJOBI010084525">
    <property type="protein sequence ID" value="CAF4512733.1"/>
    <property type="molecule type" value="Genomic_DNA"/>
</dbReference>
<name>A0A8S2XQJ3_9BILA</name>
<feature type="non-terminal residue" evidence="2">
    <location>
        <position position="1"/>
    </location>
</feature>
<dbReference type="Proteomes" id="UP000676336">
    <property type="component" value="Unassembled WGS sequence"/>
</dbReference>
<sequence>KKELQLLESLSLEQSKQLIESLSLEQSKQLIDVVHYLYNCRVIHRDTRPRNVMLDYDTNHIKLIDFDVQLHTILMIKQAALK</sequence>
<evidence type="ECO:0000313" key="3">
    <source>
        <dbReference type="Proteomes" id="UP000676336"/>
    </source>
</evidence>
<organism evidence="2 3">
    <name type="scientific">Rotaria magnacalcarata</name>
    <dbReference type="NCBI Taxonomy" id="392030"/>
    <lineage>
        <taxon>Eukaryota</taxon>
        <taxon>Metazoa</taxon>
        <taxon>Spiralia</taxon>
        <taxon>Gnathifera</taxon>
        <taxon>Rotifera</taxon>
        <taxon>Eurotatoria</taxon>
        <taxon>Bdelloidea</taxon>
        <taxon>Philodinida</taxon>
        <taxon>Philodinidae</taxon>
        <taxon>Rotaria</taxon>
    </lineage>
</organism>
<dbReference type="Pfam" id="PF00069">
    <property type="entry name" value="Pkinase"/>
    <property type="match status" value="1"/>
</dbReference>
<comment type="caution">
    <text evidence="2">The sequence shown here is derived from an EMBL/GenBank/DDBJ whole genome shotgun (WGS) entry which is preliminary data.</text>
</comment>
<accession>A0A8S2XQJ3</accession>
<dbReference type="GO" id="GO:0005524">
    <property type="term" value="F:ATP binding"/>
    <property type="evidence" value="ECO:0007669"/>
    <property type="project" value="InterPro"/>
</dbReference>
<reference evidence="2" key="1">
    <citation type="submission" date="2021-02" db="EMBL/GenBank/DDBJ databases">
        <authorList>
            <person name="Nowell W R."/>
        </authorList>
    </citation>
    <scope>NUCLEOTIDE SEQUENCE</scope>
</reference>
<protein>
    <recommendedName>
        <fullName evidence="1">Protein kinase domain-containing protein</fullName>
    </recommendedName>
</protein>
<dbReference type="InterPro" id="IPR011009">
    <property type="entry name" value="Kinase-like_dom_sf"/>
</dbReference>